<dbReference type="PROSITE" id="PS00615">
    <property type="entry name" value="C_TYPE_LECTIN_1"/>
    <property type="match status" value="1"/>
</dbReference>
<reference evidence="6" key="1">
    <citation type="submission" date="2023-08" db="EMBL/GenBank/DDBJ databases">
        <authorList>
            <person name="Alioto T."/>
            <person name="Alioto T."/>
            <person name="Gomez Garrido J."/>
        </authorList>
    </citation>
    <scope>NUCLEOTIDE SEQUENCE</scope>
</reference>
<keyword evidence="4" id="KW-1133">Transmembrane helix</keyword>
<evidence type="ECO:0000313" key="6">
    <source>
        <dbReference type="EMBL" id="CAJ1059157.1"/>
    </source>
</evidence>
<evidence type="ECO:0000256" key="4">
    <source>
        <dbReference type="SAM" id="Phobius"/>
    </source>
</evidence>
<dbReference type="EMBL" id="OY660869">
    <property type="protein sequence ID" value="CAJ1059157.1"/>
    <property type="molecule type" value="Genomic_DNA"/>
</dbReference>
<dbReference type="Pfam" id="PF00059">
    <property type="entry name" value="Lectin_C"/>
    <property type="match status" value="1"/>
</dbReference>
<dbReference type="PANTHER" id="PTHR22803">
    <property type="entry name" value="MANNOSE, PHOSPHOLIPASE, LECTIN RECEPTOR RELATED"/>
    <property type="match status" value="1"/>
</dbReference>
<keyword evidence="7" id="KW-1185">Reference proteome</keyword>
<feature type="domain" description="C-type lectin" evidence="5">
    <location>
        <begin position="223"/>
        <end position="336"/>
    </location>
</feature>
<dbReference type="SMART" id="SM00034">
    <property type="entry name" value="CLECT"/>
    <property type="match status" value="1"/>
</dbReference>
<feature type="transmembrane region" description="Helical" evidence="4">
    <location>
        <begin position="35"/>
        <end position="57"/>
    </location>
</feature>
<dbReference type="GO" id="GO:0030246">
    <property type="term" value="F:carbohydrate binding"/>
    <property type="evidence" value="ECO:0007669"/>
    <property type="project" value="UniProtKB-KW"/>
</dbReference>
<dbReference type="InterPro" id="IPR001304">
    <property type="entry name" value="C-type_lectin-like"/>
</dbReference>
<dbReference type="Gene3D" id="3.10.100.10">
    <property type="entry name" value="Mannose-Binding Protein A, subunit A"/>
    <property type="match status" value="1"/>
</dbReference>
<feature type="coiled-coil region" evidence="3">
    <location>
        <begin position="68"/>
        <end position="207"/>
    </location>
</feature>
<dbReference type="InterPro" id="IPR033989">
    <property type="entry name" value="CD209-like_CTLD"/>
</dbReference>
<accession>A0AAV1FD98</accession>
<dbReference type="SUPFAM" id="SSF90257">
    <property type="entry name" value="Myosin rod fragments"/>
    <property type="match status" value="1"/>
</dbReference>
<evidence type="ECO:0000256" key="1">
    <source>
        <dbReference type="ARBA" id="ARBA00022734"/>
    </source>
</evidence>
<dbReference type="Proteomes" id="UP001178508">
    <property type="component" value="Chromosome 6"/>
</dbReference>
<evidence type="ECO:0000256" key="2">
    <source>
        <dbReference type="ARBA" id="ARBA00023157"/>
    </source>
</evidence>
<protein>
    <submittedName>
        <fullName evidence="6">CD209 antigen-like protein E</fullName>
    </submittedName>
</protein>
<dbReference type="PROSITE" id="PS50041">
    <property type="entry name" value="C_TYPE_LECTIN_2"/>
    <property type="match status" value="1"/>
</dbReference>
<organism evidence="6 7">
    <name type="scientific">Xyrichtys novacula</name>
    <name type="common">Pearly razorfish</name>
    <name type="synonym">Hemipteronotus novacula</name>
    <dbReference type="NCBI Taxonomy" id="13765"/>
    <lineage>
        <taxon>Eukaryota</taxon>
        <taxon>Metazoa</taxon>
        <taxon>Chordata</taxon>
        <taxon>Craniata</taxon>
        <taxon>Vertebrata</taxon>
        <taxon>Euteleostomi</taxon>
        <taxon>Actinopterygii</taxon>
        <taxon>Neopterygii</taxon>
        <taxon>Teleostei</taxon>
        <taxon>Neoteleostei</taxon>
        <taxon>Acanthomorphata</taxon>
        <taxon>Eupercaria</taxon>
        <taxon>Labriformes</taxon>
        <taxon>Labridae</taxon>
        <taxon>Xyrichtys</taxon>
    </lineage>
</organism>
<keyword evidence="1" id="KW-0430">Lectin</keyword>
<gene>
    <name evidence="6" type="ORF">XNOV1_A026283</name>
</gene>
<evidence type="ECO:0000259" key="5">
    <source>
        <dbReference type="PROSITE" id="PS50041"/>
    </source>
</evidence>
<proteinExistence type="predicted"/>
<evidence type="ECO:0000256" key="3">
    <source>
        <dbReference type="SAM" id="Coils"/>
    </source>
</evidence>
<keyword evidence="3" id="KW-0175">Coiled coil</keyword>
<dbReference type="InterPro" id="IPR016187">
    <property type="entry name" value="CTDL_fold"/>
</dbReference>
<sequence>MDPMEIDDGIHTKWDLMKEGLITGDLQKRKSPYRCLSVGLGLLCAVLLLGNVAQLIYCKSSGALTTETEKFEARLSNLTTKKDQLQQNYNSLKEERDRLQMNNTDTRKNYDDLRREKDDLQTKFSTLTANRDELQRKYSSLTLDKDQLQLRLNNLTLDKNHLQTRYNSLWINNTALQTQFSDLQRENDQLKTNYSNLTTVKDQLQQELNSLKSPCREGGWKKFGTSCYYASSTKKNWWSSRTDCTSKGADLVIINSEEEKVFVSELVTPGANTWIGLTDDVTEGTWMWVDGTPATTTYWEDGQPNSMGGNQDCGEMVQRGEWNDDKCTVENIYICETSL</sequence>
<keyword evidence="2" id="KW-1015">Disulfide bond</keyword>
<dbReference type="InterPro" id="IPR050111">
    <property type="entry name" value="C-type_lectin/snaclec_domain"/>
</dbReference>
<dbReference type="InterPro" id="IPR016186">
    <property type="entry name" value="C-type_lectin-like/link_sf"/>
</dbReference>
<dbReference type="AlphaFoldDB" id="A0AAV1FD98"/>
<dbReference type="Gene3D" id="1.20.5.400">
    <property type="match status" value="3"/>
</dbReference>
<dbReference type="SUPFAM" id="SSF56436">
    <property type="entry name" value="C-type lectin-like"/>
    <property type="match status" value="1"/>
</dbReference>
<keyword evidence="4" id="KW-0812">Transmembrane</keyword>
<dbReference type="InterPro" id="IPR018378">
    <property type="entry name" value="C-type_lectin_CS"/>
</dbReference>
<name>A0AAV1FD98_XYRNO</name>
<dbReference type="CDD" id="cd03590">
    <property type="entry name" value="CLECT_DC-SIGN_like"/>
    <property type="match status" value="1"/>
</dbReference>
<keyword evidence="4" id="KW-0472">Membrane</keyword>
<evidence type="ECO:0000313" key="7">
    <source>
        <dbReference type="Proteomes" id="UP001178508"/>
    </source>
</evidence>